<dbReference type="Proteomes" id="UP000295070">
    <property type="component" value="Chromosome 3"/>
</dbReference>
<feature type="compositionally biased region" description="Basic and acidic residues" evidence="1">
    <location>
        <begin position="70"/>
        <end position="93"/>
    </location>
</feature>
<evidence type="ECO:0000313" key="3">
    <source>
        <dbReference type="Proteomes" id="UP000295070"/>
    </source>
</evidence>
<evidence type="ECO:0000256" key="1">
    <source>
        <dbReference type="SAM" id="MobiDB-lite"/>
    </source>
</evidence>
<dbReference type="STRING" id="8167.A0A484DIX0"/>
<accession>A0A484DIX0</accession>
<reference evidence="2 3" key="1">
    <citation type="submission" date="2019-01" db="EMBL/GenBank/DDBJ databases">
        <title>A chromosome-scale genome assembly of the yellow perch, Perca flavescens.</title>
        <authorList>
            <person name="Feron R."/>
            <person name="Morvezen R."/>
            <person name="Bestin A."/>
            <person name="Haffray P."/>
            <person name="Klopp C."/>
            <person name="Zahm M."/>
            <person name="Cabau C."/>
            <person name="Roques C."/>
            <person name="Donnadieu C."/>
            <person name="Bouchez O."/>
            <person name="Christie M."/>
            <person name="Larson W."/>
            <person name="Guiguen Y."/>
        </authorList>
    </citation>
    <scope>NUCLEOTIDE SEQUENCE [LARGE SCALE GENOMIC DNA]</scope>
    <source>
        <strain evidence="2">YP-PL-M2</strain>
        <tissue evidence="2">Blood</tissue>
    </source>
</reference>
<feature type="compositionally biased region" description="Basic and acidic residues" evidence="1">
    <location>
        <begin position="23"/>
        <end position="44"/>
    </location>
</feature>
<name>A0A484DIX0_PERFV</name>
<proteinExistence type="predicted"/>
<comment type="caution">
    <text evidence="2">The sequence shown here is derived from an EMBL/GenBank/DDBJ whole genome shotgun (WGS) entry which is preliminary data.</text>
</comment>
<protein>
    <submittedName>
        <fullName evidence="2">Uncharacterized protein</fullName>
    </submittedName>
</protein>
<gene>
    <name evidence="2" type="ORF">EPR50_G00031660</name>
</gene>
<sequence length="180" mass="18737">MDGEEEDFMSGSHSDDGGGTPVQDEHPASDGEDEARSDPGHQSEDEGSNDGEAPRATAASGDDSDSEDEAPPRRRSASDKSDSEAEAPRRADSDAESGSSPVKRRMSASDDEDGSSPVKRRGSDGEDGPASPAAKRTGSGSDMEGEEGGEAQSGRRQRLGERGRQAGAGVSRPPVRPRRQ</sequence>
<organism evidence="2 3">
    <name type="scientific">Perca flavescens</name>
    <name type="common">American yellow perch</name>
    <name type="synonym">Morone flavescens</name>
    <dbReference type="NCBI Taxonomy" id="8167"/>
    <lineage>
        <taxon>Eukaryota</taxon>
        <taxon>Metazoa</taxon>
        <taxon>Chordata</taxon>
        <taxon>Craniata</taxon>
        <taxon>Vertebrata</taxon>
        <taxon>Euteleostomi</taxon>
        <taxon>Actinopterygii</taxon>
        <taxon>Neopterygii</taxon>
        <taxon>Teleostei</taxon>
        <taxon>Neoteleostei</taxon>
        <taxon>Acanthomorphata</taxon>
        <taxon>Eupercaria</taxon>
        <taxon>Perciformes</taxon>
        <taxon>Percoidei</taxon>
        <taxon>Percidae</taxon>
        <taxon>Percinae</taxon>
        <taxon>Perca</taxon>
    </lineage>
</organism>
<evidence type="ECO:0000313" key="2">
    <source>
        <dbReference type="EMBL" id="TDH15448.1"/>
    </source>
</evidence>
<feature type="region of interest" description="Disordered" evidence="1">
    <location>
        <begin position="1"/>
        <end position="180"/>
    </location>
</feature>
<dbReference type="EMBL" id="SCKG01000003">
    <property type="protein sequence ID" value="TDH15448.1"/>
    <property type="molecule type" value="Genomic_DNA"/>
</dbReference>
<keyword evidence="3" id="KW-1185">Reference proteome</keyword>
<dbReference type="AlphaFoldDB" id="A0A484DIX0"/>